<evidence type="ECO:0000256" key="1">
    <source>
        <dbReference type="SAM" id="Phobius"/>
    </source>
</evidence>
<protein>
    <recommendedName>
        <fullName evidence="4">Integral membrane protein</fullName>
    </recommendedName>
</protein>
<dbReference type="Proteomes" id="UP000527616">
    <property type="component" value="Unassembled WGS sequence"/>
</dbReference>
<keyword evidence="1" id="KW-0472">Membrane</keyword>
<organism evidence="2 3">
    <name type="scientific">Naumannella cuiyingiana</name>
    <dbReference type="NCBI Taxonomy" id="1347891"/>
    <lineage>
        <taxon>Bacteria</taxon>
        <taxon>Bacillati</taxon>
        <taxon>Actinomycetota</taxon>
        <taxon>Actinomycetes</taxon>
        <taxon>Propionibacteriales</taxon>
        <taxon>Propionibacteriaceae</taxon>
        <taxon>Naumannella</taxon>
    </lineage>
</organism>
<feature type="transmembrane region" description="Helical" evidence="1">
    <location>
        <begin position="96"/>
        <end position="118"/>
    </location>
</feature>
<comment type="caution">
    <text evidence="2">The sequence shown here is derived from an EMBL/GenBank/DDBJ whole genome shotgun (WGS) entry which is preliminary data.</text>
</comment>
<evidence type="ECO:0000313" key="3">
    <source>
        <dbReference type="Proteomes" id="UP000527616"/>
    </source>
</evidence>
<keyword evidence="3" id="KW-1185">Reference proteome</keyword>
<accession>A0A7Z0D8R0</accession>
<feature type="transmembrane region" description="Helical" evidence="1">
    <location>
        <begin position="6"/>
        <end position="24"/>
    </location>
</feature>
<dbReference type="RefSeq" id="WP_179444789.1">
    <property type="nucleotide sequence ID" value="NZ_JACBZS010000001.1"/>
</dbReference>
<feature type="transmembrane region" description="Helical" evidence="1">
    <location>
        <begin position="33"/>
        <end position="55"/>
    </location>
</feature>
<proteinExistence type="predicted"/>
<keyword evidence="1" id="KW-1133">Transmembrane helix</keyword>
<gene>
    <name evidence="2" type="ORF">GGQ54_001450</name>
</gene>
<sequence length="123" mass="12523">MLVLPYALGVVALLLALFAGYHAWRELRVSNLLIYGIGLLELGVLVQLGVFAAALVATGRVVDGPVLVAYLIAAVVVPPAATIWGIADASRWGPGVLAIGLVAVAVLCLRVASIWSAVPAAGG</sequence>
<evidence type="ECO:0000313" key="2">
    <source>
        <dbReference type="EMBL" id="NYI70890.1"/>
    </source>
</evidence>
<name>A0A7Z0D8R0_9ACTN</name>
<dbReference type="EMBL" id="JACBZS010000001">
    <property type="protein sequence ID" value="NYI70890.1"/>
    <property type="molecule type" value="Genomic_DNA"/>
</dbReference>
<evidence type="ECO:0008006" key="4">
    <source>
        <dbReference type="Google" id="ProtNLM"/>
    </source>
</evidence>
<reference evidence="2 3" key="1">
    <citation type="submission" date="2020-07" db="EMBL/GenBank/DDBJ databases">
        <title>Sequencing the genomes of 1000 actinobacteria strains.</title>
        <authorList>
            <person name="Klenk H.-P."/>
        </authorList>
    </citation>
    <scope>NUCLEOTIDE SEQUENCE [LARGE SCALE GENOMIC DNA]</scope>
    <source>
        <strain evidence="2 3">DSM 103164</strain>
    </source>
</reference>
<keyword evidence="1" id="KW-0812">Transmembrane</keyword>
<dbReference type="AlphaFoldDB" id="A0A7Z0D8R0"/>
<feature type="transmembrane region" description="Helical" evidence="1">
    <location>
        <begin position="67"/>
        <end position="87"/>
    </location>
</feature>